<comment type="caution">
    <text evidence="2">The sequence shown here is derived from an EMBL/GenBank/DDBJ whole genome shotgun (WGS) entry which is preliminary data.</text>
</comment>
<dbReference type="InterPro" id="IPR036388">
    <property type="entry name" value="WH-like_DNA-bd_sf"/>
</dbReference>
<reference evidence="2 3" key="1">
    <citation type="submission" date="2020-07" db="EMBL/GenBank/DDBJ databases">
        <title>Sequencing the genomes of 1000 actinobacteria strains.</title>
        <authorList>
            <person name="Klenk H.-P."/>
        </authorList>
    </citation>
    <scope>NUCLEOTIDE SEQUENCE [LARGE SCALE GENOMIC DNA]</scope>
    <source>
        <strain evidence="2 3">DSM 100723</strain>
    </source>
</reference>
<sequence length="63" mass="7264">MIAERLMTMRELSDLLGVSMSTIYSWRCRGEGPAGYRVGKFVRFRRSDVEAWLERIAEPIGGR</sequence>
<dbReference type="EMBL" id="JACGWT010000002">
    <property type="protein sequence ID" value="MBA8793662.1"/>
    <property type="molecule type" value="Genomic_DNA"/>
</dbReference>
<proteinExistence type="predicted"/>
<dbReference type="NCBIfam" id="TIGR01764">
    <property type="entry name" value="excise"/>
    <property type="match status" value="1"/>
</dbReference>
<dbReference type="GO" id="GO:0003677">
    <property type="term" value="F:DNA binding"/>
    <property type="evidence" value="ECO:0007669"/>
    <property type="project" value="InterPro"/>
</dbReference>
<keyword evidence="3" id="KW-1185">Reference proteome</keyword>
<evidence type="ECO:0000259" key="1">
    <source>
        <dbReference type="Pfam" id="PF12728"/>
    </source>
</evidence>
<dbReference type="RefSeq" id="WP_182559252.1">
    <property type="nucleotide sequence ID" value="NZ_JACGWT010000002.1"/>
</dbReference>
<dbReference type="Pfam" id="PF12728">
    <property type="entry name" value="HTH_17"/>
    <property type="match status" value="1"/>
</dbReference>
<name>A0A7W3P5A7_9ACTN</name>
<dbReference type="InterPro" id="IPR041657">
    <property type="entry name" value="HTH_17"/>
</dbReference>
<feature type="domain" description="Helix-turn-helix" evidence="1">
    <location>
        <begin position="6"/>
        <end position="55"/>
    </location>
</feature>
<protein>
    <submittedName>
        <fullName evidence="2">Excisionase family DNA binding protein</fullName>
    </submittedName>
</protein>
<dbReference type="Gene3D" id="1.10.10.10">
    <property type="entry name" value="Winged helix-like DNA-binding domain superfamily/Winged helix DNA-binding domain"/>
    <property type="match status" value="1"/>
</dbReference>
<gene>
    <name evidence="2" type="ORF">FHX74_001267</name>
</gene>
<dbReference type="Proteomes" id="UP000523079">
    <property type="component" value="Unassembled WGS sequence"/>
</dbReference>
<evidence type="ECO:0000313" key="3">
    <source>
        <dbReference type="Proteomes" id="UP000523079"/>
    </source>
</evidence>
<dbReference type="InterPro" id="IPR009061">
    <property type="entry name" value="DNA-bd_dom_put_sf"/>
</dbReference>
<evidence type="ECO:0000313" key="2">
    <source>
        <dbReference type="EMBL" id="MBA8793662.1"/>
    </source>
</evidence>
<dbReference type="AlphaFoldDB" id="A0A7W3P5A7"/>
<organism evidence="2 3">
    <name type="scientific">Microlunatus kandeliicorticis</name>
    <dbReference type="NCBI Taxonomy" id="1759536"/>
    <lineage>
        <taxon>Bacteria</taxon>
        <taxon>Bacillati</taxon>
        <taxon>Actinomycetota</taxon>
        <taxon>Actinomycetes</taxon>
        <taxon>Propionibacteriales</taxon>
        <taxon>Propionibacteriaceae</taxon>
        <taxon>Microlunatus</taxon>
    </lineage>
</organism>
<accession>A0A7W3P5A7</accession>
<dbReference type="InterPro" id="IPR010093">
    <property type="entry name" value="SinI_DNA-bd"/>
</dbReference>
<dbReference type="SUPFAM" id="SSF46955">
    <property type="entry name" value="Putative DNA-binding domain"/>
    <property type="match status" value="1"/>
</dbReference>